<dbReference type="EMBL" id="MDDS01000068">
    <property type="protein sequence ID" value="ODP36440.1"/>
    <property type="molecule type" value="Genomic_DNA"/>
</dbReference>
<gene>
    <name evidence="9" type="ORF">BFL28_05435</name>
</gene>
<dbReference type="InterPro" id="IPR006311">
    <property type="entry name" value="TAT_signal"/>
</dbReference>
<dbReference type="InterPro" id="IPR016286">
    <property type="entry name" value="FUC_metazoa-typ"/>
</dbReference>
<name>A0A1E3LUE3_9SPHN</name>
<dbReference type="Gene3D" id="3.20.20.80">
    <property type="entry name" value="Glycosidases"/>
    <property type="match status" value="1"/>
</dbReference>
<dbReference type="EC" id="3.2.1.51" evidence="3"/>
<dbReference type="AlphaFoldDB" id="A0A1E3LUE3"/>
<dbReference type="STRING" id="1888892.BFL28_05435"/>
<dbReference type="OrthoDB" id="7176684at2"/>
<feature type="site" description="May be important for catalysis" evidence="7">
    <location>
        <position position="270"/>
    </location>
</feature>
<evidence type="ECO:0000256" key="5">
    <source>
        <dbReference type="ARBA" id="ARBA00022801"/>
    </source>
</evidence>
<sequence>MTGSIDRRGFLGAAGSLPLLASGAAAQEADDASAAKASVRLPYQEESRARRMKWWHEAKFGMFVHYGLYSIIGHQEWVMESEGIPIPEYEKLAAQFRPKPGAAREWARLAKRAGQKYMVLTTKHHEGFCLWDTATTDYNAARHGAKRDLVREFVEAARAEGLRVGLYYSLMDWHHPDGARCKDDADARERFVGYAHAQVRELLSNYGKIDILWYDVDWPLTPQQWRADAMNRMVFDLQPDIIVNNRNGLEGDFGTPEHRITAEDRAWESCNTMNYGWGYQRSDDQWKPAKRVVNDLTLCVQQGGNYLLNIGPEPDGSVPRGSVETLEAVGAWLRTNGAAIYPADGRAAGAFGNYTNFTKAGDKLYIHVYFWPSRSPAAAVLPSLRPETVVAVGGVRTKVLSARLLKTGAPVAFTQDAIALRLTGLPEVPPDDPTSVIELTCEGTPYVRHHLIRPEWPRYGVNVGGARSS</sequence>
<keyword evidence="4" id="KW-0732">Signal</keyword>
<dbReference type="GO" id="GO:0005764">
    <property type="term" value="C:lysosome"/>
    <property type="evidence" value="ECO:0007669"/>
    <property type="project" value="TreeGrafter"/>
</dbReference>
<dbReference type="GO" id="GO:0006004">
    <property type="term" value="P:fucose metabolic process"/>
    <property type="evidence" value="ECO:0007669"/>
    <property type="project" value="InterPro"/>
</dbReference>
<evidence type="ECO:0000256" key="1">
    <source>
        <dbReference type="ARBA" id="ARBA00004071"/>
    </source>
</evidence>
<dbReference type="PANTHER" id="PTHR10030">
    <property type="entry name" value="ALPHA-L-FUCOSIDASE"/>
    <property type="match status" value="1"/>
</dbReference>
<comment type="similarity">
    <text evidence="2">Belongs to the glycosyl hydrolase 29 family.</text>
</comment>
<evidence type="ECO:0000256" key="4">
    <source>
        <dbReference type="ARBA" id="ARBA00022729"/>
    </source>
</evidence>
<dbReference type="SMART" id="SM00812">
    <property type="entry name" value="Alpha_L_fucos"/>
    <property type="match status" value="1"/>
</dbReference>
<organism evidence="9 10">
    <name type="scientific">Sphingomonas turrisvirgatae</name>
    <dbReference type="NCBI Taxonomy" id="1888892"/>
    <lineage>
        <taxon>Bacteria</taxon>
        <taxon>Pseudomonadati</taxon>
        <taxon>Pseudomonadota</taxon>
        <taxon>Alphaproteobacteria</taxon>
        <taxon>Sphingomonadales</taxon>
        <taxon>Sphingomonadaceae</taxon>
        <taxon>Sphingomonas</taxon>
    </lineage>
</organism>
<dbReference type="GO" id="GO:0016139">
    <property type="term" value="P:glycoside catabolic process"/>
    <property type="evidence" value="ECO:0007669"/>
    <property type="project" value="TreeGrafter"/>
</dbReference>
<comment type="function">
    <text evidence="1">Alpha-L-fucosidase is responsible for hydrolyzing the alpha-1,6-linked fucose joined to the reducing-end N-acetylglucosamine of the carbohydrate moieties of glycoproteins.</text>
</comment>
<evidence type="ECO:0000313" key="10">
    <source>
        <dbReference type="Proteomes" id="UP000094487"/>
    </source>
</evidence>
<evidence type="ECO:0000256" key="6">
    <source>
        <dbReference type="ARBA" id="ARBA00023295"/>
    </source>
</evidence>
<dbReference type="GO" id="GO:0004560">
    <property type="term" value="F:alpha-L-fucosidase activity"/>
    <property type="evidence" value="ECO:0007669"/>
    <property type="project" value="InterPro"/>
</dbReference>
<dbReference type="RefSeq" id="WP_069321706.1">
    <property type="nucleotide sequence ID" value="NZ_MDDS01000068.1"/>
</dbReference>
<keyword evidence="6" id="KW-0326">Glycosidase</keyword>
<dbReference type="Pfam" id="PF01120">
    <property type="entry name" value="Alpha_L_fucos"/>
    <property type="match status" value="1"/>
</dbReference>
<evidence type="ECO:0000256" key="7">
    <source>
        <dbReference type="PIRSR" id="PIRSR001092-1"/>
    </source>
</evidence>
<feature type="domain" description="Glycoside hydrolase family 29 N-terminal" evidence="8">
    <location>
        <begin position="40"/>
        <end position="337"/>
    </location>
</feature>
<dbReference type="InterPro" id="IPR057739">
    <property type="entry name" value="Glyco_hydro_29_N"/>
</dbReference>
<protein>
    <recommendedName>
        <fullName evidence="3">alpha-L-fucosidase</fullName>
        <ecNumber evidence="3">3.2.1.51</ecNumber>
    </recommendedName>
</protein>
<accession>A0A1E3LUE3</accession>
<evidence type="ECO:0000259" key="8">
    <source>
        <dbReference type="Pfam" id="PF01120"/>
    </source>
</evidence>
<dbReference type="SUPFAM" id="SSF51445">
    <property type="entry name" value="(Trans)glycosidases"/>
    <property type="match status" value="1"/>
</dbReference>
<evidence type="ECO:0000256" key="2">
    <source>
        <dbReference type="ARBA" id="ARBA00007951"/>
    </source>
</evidence>
<evidence type="ECO:0000313" key="9">
    <source>
        <dbReference type="EMBL" id="ODP36440.1"/>
    </source>
</evidence>
<comment type="caution">
    <text evidence="9">The sequence shown here is derived from an EMBL/GenBank/DDBJ whole genome shotgun (WGS) entry which is preliminary data.</text>
</comment>
<keyword evidence="10" id="KW-1185">Reference proteome</keyword>
<keyword evidence="5" id="KW-0378">Hydrolase</keyword>
<dbReference type="InterPro" id="IPR000933">
    <property type="entry name" value="Glyco_hydro_29"/>
</dbReference>
<proteinExistence type="inferred from homology"/>
<evidence type="ECO:0000256" key="3">
    <source>
        <dbReference type="ARBA" id="ARBA00012662"/>
    </source>
</evidence>
<dbReference type="InterPro" id="IPR017853">
    <property type="entry name" value="GH"/>
</dbReference>
<dbReference type="PRINTS" id="PR00741">
    <property type="entry name" value="GLHYDRLASE29"/>
</dbReference>
<reference evidence="9 10" key="1">
    <citation type="submission" date="2016-08" db="EMBL/GenBank/DDBJ databases">
        <title>Draft genome of the agarase producing Sphingomonas sp. MCT13.</title>
        <authorList>
            <person name="D'Andrea M.M."/>
            <person name="Rossolini G.M."/>
            <person name="Thaller M.C."/>
        </authorList>
    </citation>
    <scope>NUCLEOTIDE SEQUENCE [LARGE SCALE GENOMIC DNA]</scope>
    <source>
        <strain evidence="9 10">MCT13</strain>
    </source>
</reference>
<dbReference type="PIRSF" id="PIRSF001092">
    <property type="entry name" value="Alpha-L-fucosidase"/>
    <property type="match status" value="1"/>
</dbReference>
<dbReference type="PROSITE" id="PS51318">
    <property type="entry name" value="TAT"/>
    <property type="match status" value="1"/>
</dbReference>
<dbReference type="Proteomes" id="UP000094487">
    <property type="component" value="Unassembled WGS sequence"/>
</dbReference>
<dbReference type="PANTHER" id="PTHR10030:SF37">
    <property type="entry name" value="ALPHA-L-FUCOSIDASE-RELATED"/>
    <property type="match status" value="1"/>
</dbReference>